<evidence type="ECO:0000256" key="5">
    <source>
        <dbReference type="ARBA" id="ARBA00022801"/>
    </source>
</evidence>
<dbReference type="InterPro" id="IPR052216">
    <property type="entry name" value="CRISPR_Csm3_endoribonuclease"/>
</dbReference>
<dbReference type="NCBIfam" id="TIGR02582">
    <property type="entry name" value="cas7_TM1809"/>
    <property type="match status" value="1"/>
</dbReference>
<dbReference type="Pfam" id="PF03787">
    <property type="entry name" value="RAMPs"/>
    <property type="match status" value="1"/>
</dbReference>
<gene>
    <name evidence="10" type="ORF">EL26_14390</name>
</gene>
<dbReference type="OrthoDB" id="9789361at2"/>
<dbReference type="AlphaFoldDB" id="A0A074LKA4"/>
<dbReference type="GO" id="GO:0016787">
    <property type="term" value="F:hydrolase activity"/>
    <property type="evidence" value="ECO:0007669"/>
    <property type="project" value="UniProtKB-KW"/>
</dbReference>
<dbReference type="GO" id="GO:0003723">
    <property type="term" value="F:RNA binding"/>
    <property type="evidence" value="ECO:0007669"/>
    <property type="project" value="UniProtKB-KW"/>
</dbReference>
<evidence type="ECO:0000256" key="2">
    <source>
        <dbReference type="ARBA" id="ARBA00022150"/>
    </source>
</evidence>
<comment type="similarity">
    <text evidence="1">Belongs to the CRISPR-associated Csm3 family.</text>
</comment>
<dbReference type="GO" id="GO:0051607">
    <property type="term" value="P:defense response to virus"/>
    <property type="evidence" value="ECO:0007669"/>
    <property type="project" value="UniProtKB-KW"/>
</dbReference>
<dbReference type="eggNOG" id="COG1337">
    <property type="taxonomic scope" value="Bacteria"/>
</dbReference>
<evidence type="ECO:0000256" key="7">
    <source>
        <dbReference type="ARBA" id="ARBA00023118"/>
    </source>
</evidence>
<evidence type="ECO:0000256" key="8">
    <source>
        <dbReference type="ARBA" id="ARBA00033183"/>
    </source>
</evidence>
<dbReference type="PANTHER" id="PTHR35579:SF6">
    <property type="entry name" value="DUF324 DOMAIN-CONTAINING PROTEIN"/>
    <property type="match status" value="1"/>
</dbReference>
<sequence length="213" mass="23502">MKLKQTVKCTATLYCKTGLRIGGTKDSLDIGASNPIVRHPLTRVPYIPGSSIKGKLRSLLESVHSSNNTERACACGTCPVCKYFGSLNSASPTRLLVRDAFITADHLSTLQHANEDFGINFVETKTENMINRKNGKAEKPRSIERIPAGTEFEVELIIRVFEGDDPSESQALLEQGIRMMEADYLGGSGGRGYGQVEFRNLTFTPITWDEKRS</sequence>
<reference evidence="10 11" key="1">
    <citation type="journal article" date="2013" name="Int. J. Syst. Evol. Microbiol.">
        <title>Tumebacillus flagellatus sp. nov., an alpha-amylase/pullulanase-producing bacterium isolated from cassava wastewater.</title>
        <authorList>
            <person name="Wang Q."/>
            <person name="Xie N."/>
            <person name="Qin Y."/>
            <person name="Shen N."/>
            <person name="Zhu J."/>
            <person name="Mi H."/>
            <person name="Huang R."/>
        </authorList>
    </citation>
    <scope>NUCLEOTIDE SEQUENCE [LARGE SCALE GENOMIC DNA]</scope>
    <source>
        <strain evidence="10 11">GST4</strain>
    </source>
</reference>
<keyword evidence="6" id="KW-0694">RNA-binding</keyword>
<protein>
    <recommendedName>
        <fullName evidence="2">CRISPR system Cms endoribonuclease Csm3</fullName>
    </recommendedName>
    <alternativeName>
        <fullName evidence="8">CRISPR type III A-associated RAMP protein Csm3</fullName>
    </alternativeName>
</protein>
<comment type="caution">
    <text evidence="10">The sequence shown here is derived from an EMBL/GenBank/DDBJ whole genome shotgun (WGS) entry which is preliminary data.</text>
</comment>
<keyword evidence="3" id="KW-0540">Nuclease</keyword>
<keyword evidence="4" id="KW-0255">Endonuclease</keyword>
<keyword evidence="11" id="KW-1185">Reference proteome</keyword>
<evidence type="ECO:0000313" key="10">
    <source>
        <dbReference type="EMBL" id="KEO82571.1"/>
    </source>
</evidence>
<keyword evidence="5" id="KW-0378">Hydrolase</keyword>
<dbReference type="STRING" id="1157490.EL26_14390"/>
<dbReference type="EMBL" id="JMIR01000020">
    <property type="protein sequence ID" value="KEO82571.1"/>
    <property type="molecule type" value="Genomic_DNA"/>
</dbReference>
<dbReference type="InterPro" id="IPR013412">
    <property type="entry name" value="CRISPR-assoc_RAMP_Csm3"/>
</dbReference>
<evidence type="ECO:0000259" key="9">
    <source>
        <dbReference type="Pfam" id="PF03787"/>
    </source>
</evidence>
<feature type="domain" description="CRISPR type III-associated protein" evidence="9">
    <location>
        <begin position="12"/>
        <end position="197"/>
    </location>
</feature>
<dbReference type="GO" id="GO:0004519">
    <property type="term" value="F:endonuclease activity"/>
    <property type="evidence" value="ECO:0007669"/>
    <property type="project" value="UniProtKB-KW"/>
</dbReference>
<organism evidence="10 11">
    <name type="scientific">Tumebacillus flagellatus</name>
    <dbReference type="NCBI Taxonomy" id="1157490"/>
    <lineage>
        <taxon>Bacteria</taxon>
        <taxon>Bacillati</taxon>
        <taxon>Bacillota</taxon>
        <taxon>Bacilli</taxon>
        <taxon>Bacillales</taxon>
        <taxon>Alicyclobacillaceae</taxon>
        <taxon>Tumebacillus</taxon>
    </lineage>
</organism>
<keyword evidence="7" id="KW-0051">Antiviral defense</keyword>
<name>A0A074LKA4_9BACL</name>
<evidence type="ECO:0000256" key="1">
    <source>
        <dbReference type="ARBA" id="ARBA00006342"/>
    </source>
</evidence>
<accession>A0A074LKA4</accession>
<dbReference type="RefSeq" id="WP_052036362.1">
    <property type="nucleotide sequence ID" value="NZ_JMIR01000020.1"/>
</dbReference>
<evidence type="ECO:0000256" key="6">
    <source>
        <dbReference type="ARBA" id="ARBA00022884"/>
    </source>
</evidence>
<proteinExistence type="inferred from homology"/>
<dbReference type="InterPro" id="IPR005537">
    <property type="entry name" value="RAMP_III_fam"/>
</dbReference>
<evidence type="ECO:0000256" key="4">
    <source>
        <dbReference type="ARBA" id="ARBA00022759"/>
    </source>
</evidence>
<evidence type="ECO:0000256" key="3">
    <source>
        <dbReference type="ARBA" id="ARBA00022722"/>
    </source>
</evidence>
<dbReference type="PANTHER" id="PTHR35579">
    <property type="entry name" value="CRISPR SYSTEM CMS ENDORIBONUCLEASE CSM3"/>
    <property type="match status" value="1"/>
</dbReference>
<dbReference type="Proteomes" id="UP000027931">
    <property type="component" value="Unassembled WGS sequence"/>
</dbReference>
<evidence type="ECO:0000313" key="11">
    <source>
        <dbReference type="Proteomes" id="UP000027931"/>
    </source>
</evidence>